<feature type="region of interest" description="Disordered" evidence="2">
    <location>
        <begin position="935"/>
        <end position="971"/>
    </location>
</feature>
<feature type="compositionally biased region" description="Pro residues" evidence="2">
    <location>
        <begin position="1145"/>
        <end position="1154"/>
    </location>
</feature>
<feature type="region of interest" description="Disordered" evidence="2">
    <location>
        <begin position="1776"/>
        <end position="1798"/>
    </location>
</feature>
<gene>
    <name evidence="3" type="ORF">niasHT_013463</name>
</gene>
<feature type="region of interest" description="Disordered" evidence="2">
    <location>
        <begin position="1130"/>
        <end position="1158"/>
    </location>
</feature>
<feature type="compositionally biased region" description="Basic and acidic residues" evidence="2">
    <location>
        <begin position="773"/>
        <end position="784"/>
    </location>
</feature>
<protein>
    <submittedName>
        <fullName evidence="3">Uncharacterized protein</fullName>
    </submittedName>
</protein>
<feature type="region of interest" description="Disordered" evidence="2">
    <location>
        <begin position="844"/>
        <end position="868"/>
    </location>
</feature>
<keyword evidence="4" id="KW-1185">Reference proteome</keyword>
<dbReference type="EMBL" id="JBICBT010000458">
    <property type="protein sequence ID" value="KAL3112998.1"/>
    <property type="molecule type" value="Genomic_DNA"/>
</dbReference>
<feature type="region of interest" description="Disordered" evidence="2">
    <location>
        <begin position="1078"/>
        <end position="1101"/>
    </location>
</feature>
<feature type="compositionally biased region" description="Basic and acidic residues" evidence="2">
    <location>
        <begin position="1679"/>
        <end position="1688"/>
    </location>
</feature>
<feature type="compositionally biased region" description="Polar residues" evidence="2">
    <location>
        <begin position="1130"/>
        <end position="1141"/>
    </location>
</feature>
<evidence type="ECO:0000256" key="1">
    <source>
        <dbReference type="SAM" id="Coils"/>
    </source>
</evidence>
<feature type="region of interest" description="Disordered" evidence="2">
    <location>
        <begin position="95"/>
        <end position="357"/>
    </location>
</feature>
<keyword evidence="1" id="KW-0175">Coiled coil</keyword>
<accession>A0ABD2LCU5</accession>
<feature type="region of interest" description="Disordered" evidence="2">
    <location>
        <begin position="1663"/>
        <end position="1739"/>
    </location>
</feature>
<organism evidence="3 4">
    <name type="scientific">Heterodera trifolii</name>
    <dbReference type="NCBI Taxonomy" id="157864"/>
    <lineage>
        <taxon>Eukaryota</taxon>
        <taxon>Metazoa</taxon>
        <taxon>Ecdysozoa</taxon>
        <taxon>Nematoda</taxon>
        <taxon>Chromadorea</taxon>
        <taxon>Rhabditida</taxon>
        <taxon>Tylenchina</taxon>
        <taxon>Tylenchomorpha</taxon>
        <taxon>Tylenchoidea</taxon>
        <taxon>Heteroderidae</taxon>
        <taxon>Heteroderinae</taxon>
        <taxon>Heterodera</taxon>
    </lineage>
</organism>
<feature type="compositionally biased region" description="Gly residues" evidence="2">
    <location>
        <begin position="1583"/>
        <end position="1595"/>
    </location>
</feature>
<comment type="caution">
    <text evidence="3">The sequence shown here is derived from an EMBL/GenBank/DDBJ whole genome shotgun (WGS) entry which is preliminary data.</text>
</comment>
<feature type="compositionally biased region" description="Basic and acidic residues" evidence="2">
    <location>
        <begin position="431"/>
        <end position="536"/>
    </location>
</feature>
<feature type="compositionally biased region" description="Basic and acidic residues" evidence="2">
    <location>
        <begin position="1701"/>
        <end position="1731"/>
    </location>
</feature>
<feature type="region of interest" description="Disordered" evidence="2">
    <location>
        <begin position="412"/>
        <end position="553"/>
    </location>
</feature>
<feature type="compositionally biased region" description="Basic and acidic residues" evidence="2">
    <location>
        <begin position="261"/>
        <end position="281"/>
    </location>
</feature>
<proteinExistence type="predicted"/>
<feature type="region of interest" description="Disordered" evidence="2">
    <location>
        <begin position="1354"/>
        <end position="1377"/>
    </location>
</feature>
<feature type="compositionally biased region" description="Low complexity" evidence="2">
    <location>
        <begin position="1086"/>
        <end position="1101"/>
    </location>
</feature>
<feature type="region of interest" description="Disordered" evidence="2">
    <location>
        <begin position="1280"/>
        <end position="1323"/>
    </location>
</feature>
<feature type="region of interest" description="Disordered" evidence="2">
    <location>
        <begin position="755"/>
        <end position="808"/>
    </location>
</feature>
<dbReference type="PANTHER" id="PTHR45615:SF80">
    <property type="entry name" value="GRIP DOMAIN-CONTAINING PROTEIN"/>
    <property type="match status" value="1"/>
</dbReference>
<evidence type="ECO:0000313" key="4">
    <source>
        <dbReference type="Proteomes" id="UP001620626"/>
    </source>
</evidence>
<name>A0ABD2LCU5_9BILA</name>
<feature type="compositionally biased region" description="Polar residues" evidence="2">
    <location>
        <begin position="935"/>
        <end position="948"/>
    </location>
</feature>
<dbReference type="Proteomes" id="UP001620626">
    <property type="component" value="Unassembled WGS sequence"/>
</dbReference>
<feature type="coiled-coil region" evidence="1">
    <location>
        <begin position="897"/>
        <end position="924"/>
    </location>
</feature>
<evidence type="ECO:0000256" key="2">
    <source>
        <dbReference type="SAM" id="MobiDB-lite"/>
    </source>
</evidence>
<feature type="compositionally biased region" description="Basic and acidic residues" evidence="2">
    <location>
        <begin position="412"/>
        <end position="424"/>
    </location>
</feature>
<dbReference type="PANTHER" id="PTHR45615">
    <property type="entry name" value="MYOSIN HEAVY CHAIN, NON-MUSCLE"/>
    <property type="match status" value="1"/>
</dbReference>
<reference evidence="3 4" key="1">
    <citation type="submission" date="2024-10" db="EMBL/GenBank/DDBJ databases">
        <authorList>
            <person name="Kim D."/>
        </authorList>
    </citation>
    <scope>NUCLEOTIDE SEQUENCE [LARGE SCALE GENOMIC DNA]</scope>
    <source>
        <strain evidence="3">BH-2024</strain>
    </source>
</reference>
<feature type="compositionally biased region" description="Polar residues" evidence="2">
    <location>
        <begin position="786"/>
        <end position="800"/>
    </location>
</feature>
<feature type="compositionally biased region" description="Polar residues" evidence="2">
    <location>
        <begin position="296"/>
        <end position="334"/>
    </location>
</feature>
<feature type="compositionally biased region" description="Acidic residues" evidence="2">
    <location>
        <begin position="1564"/>
        <end position="1581"/>
    </location>
</feature>
<evidence type="ECO:0000313" key="3">
    <source>
        <dbReference type="EMBL" id="KAL3112998.1"/>
    </source>
</evidence>
<feature type="region of interest" description="Disordered" evidence="2">
    <location>
        <begin position="1557"/>
        <end position="1617"/>
    </location>
</feature>
<sequence>MTTPTNSTQNSPSLPSNFFSAPGGASVALPDSLLRNCPIPLRLNNRIICNPIIGQGENERRTSTAAEDENLQSILNGSAAEQLELVDEVTEEEMVEPIEGTDREEEGANDHSDMTLPSEFDENAGNGGAVRSLRSDTETNEESAVDEQLRKQKGMPRGETEAPENPEATDVPESPNSGTTSAAKGAQKKHPILILLNNIEGMPKPSDPRKSKGIRNAAQNNQQMDEEGPSLTDWEINVGRAAPTGDVPLVTLPKFATEYKQNNDNRTKGGEEQEKEGERPAQKSPNDAGQQQQQQSGIVANPQSDMDLRSNSQAPEQQHLMHSQSMHDPSNISAEVNEWKNKYQGKMTENNSMKKQLEGKMKECDSLKGSVNELQKQLMAMGTTTMPRELNELKNERKDLIKKNKEKDETIAKLKKKTDEDSRKMANILGQEKKKEEEHRKAVNALKDEYQRKIEEVTKKKDQSIEKQRTENDRLKAELSKNEKTIQEQKQQLKDQQQKTDRVGREEALREQKRQLTEQHRTETEKLKTEMRKTEEEAITQQRNQMMEEQREKNDKLRTELFRKKEEALLRQKEQLEEESQKKMDELEAKLRNEYELKLEQSEKQLRSEFEAEIGQLKGQLQTKAAETDNEQIHNSFDGQQECEAKHCGDSCETYKKMVSIYNNVISKHAKEATCGFFEPILFGPNIIQRAQHSHIDLRLSAILSPTNDPSPIPTQSVSSNTENTSEAFVAGLRMAAIDSLNDTQGTVDELRRRAGENQSTGQMPCASEAQAGEERPPSLERSESVANSLPSVNFNQSPQDHFEETKQQTREKIAQEMGLSPDDPAVEIRVQREMAIYNKRAVQQQNVSATPPPLTADISPANDQNRQNIPMDMVSREMDELRQLCTVNQTRRQIPTNVASKEMEELRQRLESASNAQHQQQQLHSANIRQNALSTNSQSTNPDTLSNCKLKRKLGRSSSGDQLSMGVEQKQQRMNVQQQQNQPMLTVHNPNIQMQPNNIQPTFVGYPLPGNSQLHQAVQQQQRVALAFGSGGHQQMQQQNCYSPTTNADCWGQMPLYNQQQQVPTFAPQFQQFAYPSPSLSSHNQPAFQHQQQQQMVQPQQFHQSPQPIIRSVVIEPSHNAQMPNIFHQQSNSQHGSAQFSPSNVPPHAPPSPSTTTIPIAKKIVADFFRFFDNSSSPRNCAAIVQAFLNSRRDTMTIDQIRECLNATPTNGDGGGQSAERTVAASDQRRLGGSDWSTASALCSLFADSSIQFIQCVRSKFRCPSRERNKFGLTREAAELTTDFDEQQQTTEREKGSEGTNKTKRRRRGGGGGGANSLPPLPSFHSANQTVAKCTFPCSAYSKAFPPLKVHFPRSRQHQPNKWSFKRSSVDPSPSPPPASLPFHCFALLVLFVCPPPPLSRPVSSRTLFFVLVPSTRILLIQMVSIMRSEQTLRLIQLYHANYPEIARNNQDADGRNLKLQMWAQITEELNRTFETAFTVEQFKKKVQNVQCTSRQKLFSGKRNLGEAEVEYLRLFESDKISEETLGHRAKNRRMSANNLATDFLMIRERQYQTEEYKMGKIDDDEEGEGEDEREEENATEEGGGSGRTSGGTEEGPNRSSGGTAPEAEANESGAVTAALSSIGALFGTYGGETRVETPMDMWTQQILLAMVNAASINDAATPVGGASGRENGGTEEDNGRETMKGTERKRRQPFEEEEEARRKAEAAHSEEPVPKRKDRQTDERRERSAGGEPSWAGELFKMQREVLGQQRQMLAHFANIAPKVPCVASSSVSDLASSLSNPSPASSSSSASPLPSSSFAPHGVLCQCSANGSGSASLLSLERELCARLDTTNAMLARVVELILERLPPIG</sequence>